<name>A0A7D6Z7Y6_9NOCA</name>
<reference evidence="2 3" key="1">
    <citation type="submission" date="2020-07" db="EMBL/GenBank/DDBJ databases">
        <authorList>
            <person name="Zhuang K."/>
            <person name="Ran Y."/>
        </authorList>
    </citation>
    <scope>NUCLEOTIDE SEQUENCE [LARGE SCALE GENOMIC DNA]</scope>
    <source>
        <strain evidence="2 3">WCH-YHL-001</strain>
    </source>
</reference>
<keyword evidence="1" id="KW-1133">Transmembrane helix</keyword>
<sequence>MPSTTSRAIALGIPIGVIAGIATVATIIAVDTWNLDTRICDAVTRWRMTPDDRAALDATQALLDYQARQRERQREQVAAHKRSKFQPELCTGVPGRLSELPLSALITEILYARGRLATIWGTWGADPDTGRRDYTAITQWTGHLDALRAEFDHRRHDPADGKTLSRLDRMRWQAAHSAVHAYDEIPSPAPIPAVDTTPVAQS</sequence>
<evidence type="ECO:0000256" key="1">
    <source>
        <dbReference type="SAM" id="Phobius"/>
    </source>
</evidence>
<evidence type="ECO:0000313" key="2">
    <source>
        <dbReference type="EMBL" id="QLY33964.1"/>
    </source>
</evidence>
<protein>
    <submittedName>
        <fullName evidence="2">Uncharacterized protein</fullName>
    </submittedName>
</protein>
<organism evidence="2 3">
    <name type="scientific">Nocardia huaxiensis</name>
    <dbReference type="NCBI Taxonomy" id="2755382"/>
    <lineage>
        <taxon>Bacteria</taxon>
        <taxon>Bacillati</taxon>
        <taxon>Actinomycetota</taxon>
        <taxon>Actinomycetes</taxon>
        <taxon>Mycobacteriales</taxon>
        <taxon>Nocardiaceae</taxon>
        <taxon>Nocardia</taxon>
    </lineage>
</organism>
<keyword evidence="1" id="KW-0812">Transmembrane</keyword>
<evidence type="ECO:0000313" key="3">
    <source>
        <dbReference type="Proteomes" id="UP000515512"/>
    </source>
</evidence>
<dbReference type="RefSeq" id="WP_181585128.1">
    <property type="nucleotide sequence ID" value="NZ_CP059399.1"/>
</dbReference>
<dbReference type="Proteomes" id="UP000515512">
    <property type="component" value="Chromosome"/>
</dbReference>
<keyword evidence="1" id="KW-0472">Membrane</keyword>
<accession>A0A7D6Z7Y6</accession>
<dbReference type="KEGG" id="nhu:H0264_18565"/>
<proteinExistence type="predicted"/>
<keyword evidence="3" id="KW-1185">Reference proteome</keyword>
<feature type="transmembrane region" description="Helical" evidence="1">
    <location>
        <begin position="9"/>
        <end position="30"/>
    </location>
</feature>
<gene>
    <name evidence="2" type="ORF">H0264_18565</name>
</gene>
<dbReference type="EMBL" id="CP059399">
    <property type="protein sequence ID" value="QLY33964.1"/>
    <property type="molecule type" value="Genomic_DNA"/>
</dbReference>
<dbReference type="AlphaFoldDB" id="A0A7D6Z7Y6"/>